<feature type="domain" description="Mammalian cell entry C-terminal" evidence="3">
    <location>
        <begin position="123"/>
        <end position="297"/>
    </location>
</feature>
<organism evidence="4 5">
    <name type="scientific">Rhodococcus qingshengii JCM 15477</name>
    <dbReference type="NCBI Taxonomy" id="1303681"/>
    <lineage>
        <taxon>Bacteria</taxon>
        <taxon>Bacillati</taxon>
        <taxon>Actinomycetota</taxon>
        <taxon>Actinomycetes</taxon>
        <taxon>Mycobacteriales</taxon>
        <taxon>Nocardiaceae</taxon>
        <taxon>Rhodococcus</taxon>
        <taxon>Rhodococcus erythropolis group</taxon>
    </lineage>
</organism>
<proteinExistence type="predicted"/>
<evidence type="ECO:0000313" key="4">
    <source>
        <dbReference type="EMBL" id="UPU40566.1"/>
    </source>
</evidence>
<keyword evidence="1" id="KW-0472">Membrane</keyword>
<feature type="domain" description="Mce/MlaD" evidence="2">
    <location>
        <begin position="41"/>
        <end position="115"/>
    </location>
</feature>
<keyword evidence="1" id="KW-1133">Transmembrane helix</keyword>
<keyword evidence="1" id="KW-0812">Transmembrane</keyword>
<feature type="transmembrane region" description="Helical" evidence="1">
    <location>
        <begin position="12"/>
        <end position="36"/>
    </location>
</feature>
<dbReference type="EMBL" id="CP096563">
    <property type="protein sequence ID" value="UPU40566.1"/>
    <property type="molecule type" value="Genomic_DNA"/>
</dbReference>
<accession>A0AB38R6L0</accession>
<dbReference type="GO" id="GO:0005576">
    <property type="term" value="C:extracellular region"/>
    <property type="evidence" value="ECO:0007669"/>
    <property type="project" value="TreeGrafter"/>
</dbReference>
<evidence type="ECO:0000259" key="3">
    <source>
        <dbReference type="Pfam" id="PF11887"/>
    </source>
</evidence>
<dbReference type="Pfam" id="PF11887">
    <property type="entry name" value="Mce4_CUP1"/>
    <property type="match status" value="1"/>
</dbReference>
<dbReference type="InterPro" id="IPR005693">
    <property type="entry name" value="Mce"/>
</dbReference>
<evidence type="ECO:0000259" key="2">
    <source>
        <dbReference type="Pfam" id="PF02470"/>
    </source>
</evidence>
<dbReference type="AlphaFoldDB" id="A0AB38R6L0"/>
<dbReference type="PANTHER" id="PTHR33371">
    <property type="entry name" value="INTERMEMBRANE PHOSPHOLIPID TRANSPORT SYSTEM BINDING PROTEIN MLAD-RELATED"/>
    <property type="match status" value="1"/>
</dbReference>
<dbReference type="Proteomes" id="UP000831484">
    <property type="component" value="Chromosome"/>
</dbReference>
<dbReference type="InterPro" id="IPR024516">
    <property type="entry name" value="Mce_C"/>
</dbReference>
<dbReference type="NCBIfam" id="TIGR00996">
    <property type="entry name" value="Mtu_fam_mce"/>
    <property type="match status" value="1"/>
</dbReference>
<dbReference type="InterPro" id="IPR052336">
    <property type="entry name" value="MlaD_Phospholipid_Transporter"/>
</dbReference>
<dbReference type="PANTHER" id="PTHR33371:SF4">
    <property type="entry name" value="INTERMEMBRANE PHOSPHOLIPID TRANSPORT SYSTEM BINDING PROTEIN MLAD"/>
    <property type="match status" value="1"/>
</dbReference>
<sequence>MGALRVRKPVNWRRIAVVGGSVIGAAIVVVSGYLAVQHLRYYNVTAYFTSTTGLYVGDDVRVVGVDVGRVTAIAPQGDRMRVELKLAREVPVAEDAKAVIVAQSLVSARFVQLTPAVTDGADALNDGAEIPLDRTAVPVEWDQIKEQLGRAADALGPVGDDRGPAANFLDGAGSALAGNGEALGRSVTELSEAMSTLDEGGADLFGTIRGLQTFTTALAASDEQIVQFQGRLANVSSVLAESRTQLAPALADLDAAVVDVQRFVEQNRTGLTEQIAKLADVSQVLVDKRAGLEKVLHLAPTALSNYYNVYRPAQGAMVGVPAFQNVGNPIDLICGGIAGLANDTSKKGADLCIEYLGPLLNTIKANYPDLSINPTRALGALPDQLVYSEPDLEPTGALSFPIMPPAPDLAGLLMPSTEPR</sequence>
<keyword evidence="5" id="KW-1185">Reference proteome</keyword>
<dbReference type="GeneID" id="64141191"/>
<dbReference type="Pfam" id="PF02470">
    <property type="entry name" value="MlaD"/>
    <property type="match status" value="1"/>
</dbReference>
<name>A0AB38R6L0_RHOSG</name>
<reference evidence="5" key="1">
    <citation type="journal article" date="2022" name="Environ. Microbiol.">
        <title>Functional analysis, diversity, and distribution of carbendazim hydrolases MheI and CbmA, responsible for the initial step in carbendazim degradation.</title>
        <authorList>
            <person name="Zhang M."/>
            <person name="Bai X."/>
            <person name="Li Q."/>
            <person name="Zhang L."/>
            <person name="Zhu Q."/>
            <person name="Gao S."/>
            <person name="Ke Z."/>
            <person name="Jiang M."/>
            <person name="Hu J."/>
            <person name="Qiu J."/>
            <person name="Hong Q."/>
        </authorList>
    </citation>
    <scope>NUCLEOTIDE SEQUENCE [LARGE SCALE GENOMIC DNA]</scope>
    <source>
        <strain evidence="5">djl-6</strain>
    </source>
</reference>
<protein>
    <submittedName>
        <fullName evidence="4">MCE family protein</fullName>
    </submittedName>
</protein>
<gene>
    <name evidence="4" type="ORF">M0639_15880</name>
</gene>
<evidence type="ECO:0000313" key="5">
    <source>
        <dbReference type="Proteomes" id="UP000831484"/>
    </source>
</evidence>
<dbReference type="InterPro" id="IPR003399">
    <property type="entry name" value="Mce/MlaD"/>
</dbReference>
<evidence type="ECO:0000256" key="1">
    <source>
        <dbReference type="SAM" id="Phobius"/>
    </source>
</evidence>
<dbReference type="RefSeq" id="WP_030536765.1">
    <property type="nucleotide sequence ID" value="NZ_CP096563.1"/>
</dbReference>